<organism evidence="1 2">
    <name type="scientific">Oncorhynchus mykiss</name>
    <name type="common">Rainbow trout</name>
    <name type="synonym">Salmo gairdneri</name>
    <dbReference type="NCBI Taxonomy" id="8022"/>
    <lineage>
        <taxon>Eukaryota</taxon>
        <taxon>Metazoa</taxon>
        <taxon>Chordata</taxon>
        <taxon>Craniata</taxon>
        <taxon>Vertebrata</taxon>
        <taxon>Euteleostomi</taxon>
        <taxon>Actinopterygii</taxon>
        <taxon>Neopterygii</taxon>
        <taxon>Teleostei</taxon>
        <taxon>Protacanthopterygii</taxon>
        <taxon>Salmoniformes</taxon>
        <taxon>Salmonidae</taxon>
        <taxon>Salmoninae</taxon>
        <taxon>Oncorhynchus</taxon>
    </lineage>
</organism>
<dbReference type="AlphaFoldDB" id="A0A8K9X4R3"/>
<reference evidence="1" key="1">
    <citation type="submission" date="2020-07" db="EMBL/GenBank/DDBJ databases">
        <title>A long reads based de novo assembly of the rainbow trout Arlee double haploid line genome.</title>
        <authorList>
            <person name="Gao G."/>
            <person name="Palti Y."/>
        </authorList>
    </citation>
    <scope>NUCLEOTIDE SEQUENCE [LARGE SCALE GENOMIC DNA]</scope>
</reference>
<reference evidence="1" key="3">
    <citation type="submission" date="2025-09" db="UniProtKB">
        <authorList>
            <consortium name="Ensembl"/>
        </authorList>
    </citation>
    <scope>IDENTIFICATION</scope>
</reference>
<proteinExistence type="predicted"/>
<evidence type="ECO:0000313" key="1">
    <source>
        <dbReference type="Ensembl" id="ENSOMYP00000127801.1"/>
    </source>
</evidence>
<dbReference type="Proteomes" id="UP000694395">
    <property type="component" value="Chromosome 25"/>
</dbReference>
<dbReference type="GeneTree" id="ENSGT01060000252761"/>
<name>A0A8K9X4R3_ONCMY</name>
<evidence type="ECO:0000313" key="2">
    <source>
        <dbReference type="Proteomes" id="UP000694395"/>
    </source>
</evidence>
<accession>A0A8K9X4R3</accession>
<sequence>MPQGEINLNVHHIDANYFLDETSMKPQEDATFSFSGGGGVRGPLHCDLQQFSQRGAGES</sequence>
<dbReference type="Ensembl" id="ENSOMYT00000130886.1">
    <property type="protein sequence ID" value="ENSOMYP00000127801.1"/>
    <property type="gene ID" value="ENSOMYG00000066254.1"/>
</dbReference>
<keyword evidence="2" id="KW-1185">Reference proteome</keyword>
<reference evidence="1" key="2">
    <citation type="submission" date="2025-08" db="UniProtKB">
        <authorList>
            <consortium name="Ensembl"/>
        </authorList>
    </citation>
    <scope>IDENTIFICATION</scope>
</reference>
<protein>
    <submittedName>
        <fullName evidence="1">Uncharacterized protein</fullName>
    </submittedName>
</protein>